<name>A0ACB8EMF1_9SAUR</name>
<gene>
    <name evidence="1" type="ORF">K3G42_030749</name>
</gene>
<reference evidence="1" key="1">
    <citation type="submission" date="2021-08" db="EMBL/GenBank/DDBJ databases">
        <title>The first chromosome-level gecko genome reveals the dynamic sex chromosomes of Neotropical dwarf geckos (Sphaerodactylidae: Sphaerodactylus).</title>
        <authorList>
            <person name="Pinto B.J."/>
            <person name="Keating S.E."/>
            <person name="Gamble T."/>
        </authorList>
    </citation>
    <scope>NUCLEOTIDE SEQUENCE</scope>
    <source>
        <strain evidence="1">TG3544</strain>
    </source>
</reference>
<proteinExistence type="predicted"/>
<accession>A0ACB8EMF1</accession>
<dbReference type="Proteomes" id="UP000827872">
    <property type="component" value="Linkage Group LG03"/>
</dbReference>
<sequence>MNSIKIEVAMHSSTLFQKQLVSDFAPDPRRPSPRVLQDSTNWHDAQPPPPPWGALRQENPRLPGKEWKRAAAGPKPHDPRSPTRDGFCRRELAWGAAAHSPKVSTKGRGAPGCSPGPLGAGGKIRGDWPARSPPSYEAHMRLRAVQGPRKENCPRRPPPYVAPPSYEAAHRTVRPQTRACRTGERPPAPAEAPSSSRLARACQGRPRTPSSGWKNGHCQAAAPPGPWSYLAGARTWAGRRRRPERAEASPGWPGSPAPRGHTLPRVTRRLPASCCLVLDASAPQAARPSGGRSNRAAAAWPGPEWKRASSREPGGTRATPRRGAGGVMVIDATCVVIQTHYIPPARPERVRYVGREEGPKEQSPPAPAAASPGSLAERASRILGLPWSELSFPEQGGQLSVPASPRREAAGGGPEEAPAQPERALSPPQGSLRLPFPQPTPKSGLEEPPDTGLPRLEEGRVAHAGPSAPRADVPQNGSYVLDLRKAMSRIRRHTAPDSDTDEELEKARRPAGGHFSWKGRLNEAALSYSSSSLESIESNATVVSGNAKPATLSNGPEKGWQPSPTVP</sequence>
<comment type="caution">
    <text evidence="1">The sequence shown here is derived from an EMBL/GenBank/DDBJ whole genome shotgun (WGS) entry which is preliminary data.</text>
</comment>
<evidence type="ECO:0000313" key="2">
    <source>
        <dbReference type="Proteomes" id="UP000827872"/>
    </source>
</evidence>
<protein>
    <submittedName>
        <fullName evidence="1">Uncharacterized protein</fullName>
    </submittedName>
</protein>
<evidence type="ECO:0000313" key="1">
    <source>
        <dbReference type="EMBL" id="KAH7993356.1"/>
    </source>
</evidence>
<organism evidence="1 2">
    <name type="scientific">Sphaerodactylus townsendi</name>
    <dbReference type="NCBI Taxonomy" id="933632"/>
    <lineage>
        <taxon>Eukaryota</taxon>
        <taxon>Metazoa</taxon>
        <taxon>Chordata</taxon>
        <taxon>Craniata</taxon>
        <taxon>Vertebrata</taxon>
        <taxon>Euteleostomi</taxon>
        <taxon>Lepidosauria</taxon>
        <taxon>Squamata</taxon>
        <taxon>Bifurcata</taxon>
        <taxon>Gekkota</taxon>
        <taxon>Sphaerodactylidae</taxon>
        <taxon>Sphaerodactylus</taxon>
    </lineage>
</organism>
<keyword evidence="2" id="KW-1185">Reference proteome</keyword>
<dbReference type="EMBL" id="CM037616">
    <property type="protein sequence ID" value="KAH7993356.1"/>
    <property type="molecule type" value="Genomic_DNA"/>
</dbReference>